<dbReference type="Proteomes" id="UP000623608">
    <property type="component" value="Unassembled WGS sequence"/>
</dbReference>
<keyword evidence="2" id="KW-0732">Signal</keyword>
<keyword evidence="1" id="KW-0812">Transmembrane</keyword>
<keyword evidence="4" id="KW-1185">Reference proteome</keyword>
<organism evidence="3 4">
    <name type="scientific">Paractinoplanes tereljensis</name>
    <dbReference type="NCBI Taxonomy" id="571912"/>
    <lineage>
        <taxon>Bacteria</taxon>
        <taxon>Bacillati</taxon>
        <taxon>Actinomycetota</taxon>
        <taxon>Actinomycetes</taxon>
        <taxon>Micromonosporales</taxon>
        <taxon>Micromonosporaceae</taxon>
        <taxon>Paractinoplanes</taxon>
    </lineage>
</organism>
<protein>
    <submittedName>
        <fullName evidence="3">Uncharacterized protein</fullName>
    </submittedName>
</protein>
<dbReference type="EMBL" id="BOMY01000055">
    <property type="protein sequence ID" value="GIF26138.1"/>
    <property type="molecule type" value="Genomic_DNA"/>
</dbReference>
<keyword evidence="1" id="KW-0472">Membrane</keyword>
<evidence type="ECO:0000256" key="1">
    <source>
        <dbReference type="SAM" id="Phobius"/>
    </source>
</evidence>
<feature type="signal peptide" evidence="2">
    <location>
        <begin position="1"/>
        <end position="26"/>
    </location>
</feature>
<dbReference type="RefSeq" id="WP_203813918.1">
    <property type="nucleotide sequence ID" value="NZ_BOMY01000055.1"/>
</dbReference>
<evidence type="ECO:0000256" key="2">
    <source>
        <dbReference type="SAM" id="SignalP"/>
    </source>
</evidence>
<name>A0A919NWR1_9ACTN</name>
<feature type="transmembrane region" description="Helical" evidence="1">
    <location>
        <begin position="296"/>
        <end position="315"/>
    </location>
</feature>
<keyword evidence="1" id="KW-1133">Transmembrane helix</keyword>
<proteinExistence type="predicted"/>
<dbReference type="AlphaFoldDB" id="A0A919NWR1"/>
<feature type="chain" id="PRO_5037755081" evidence="2">
    <location>
        <begin position="27"/>
        <end position="321"/>
    </location>
</feature>
<evidence type="ECO:0000313" key="3">
    <source>
        <dbReference type="EMBL" id="GIF26138.1"/>
    </source>
</evidence>
<sequence length="321" mass="32787">MTRLRFVVVVLAFLALLAGLATPAAAAGIPDIEVEAPQLVTVVDGRTTTVTVTVVNHSRTEVTGLVLHFGESTTSQVGGLAAGRSRTFRFPLSPTAALVATFEVAVTGAASDSTPVTVVRAAAGTDLAIAGIDDVTVDHGNYANVPITIRNNGTSTISNLAVVLVAEQGLQPMAGYTNCEFDRTDDFSYTAVTCRIDQAIAPGETLALPATTNPLLVKVAQDAAGPYEYAVSAAVVGVGDAAAAAESGPRLTLQPAKTPADRGGSVASFGITVSTAPAEVTVDDDTTTTGSSSTHLGSTGWFALFLSGALVFLIARRRRLA</sequence>
<evidence type="ECO:0000313" key="4">
    <source>
        <dbReference type="Proteomes" id="UP000623608"/>
    </source>
</evidence>
<comment type="caution">
    <text evidence="3">The sequence shown here is derived from an EMBL/GenBank/DDBJ whole genome shotgun (WGS) entry which is preliminary data.</text>
</comment>
<accession>A0A919NWR1</accession>
<gene>
    <name evidence="3" type="ORF">Ate02nite_88680</name>
</gene>
<reference evidence="3" key="1">
    <citation type="submission" date="2021-01" db="EMBL/GenBank/DDBJ databases">
        <title>Whole genome shotgun sequence of Actinoplanes tereljensis NBRC 105297.</title>
        <authorList>
            <person name="Komaki H."/>
            <person name="Tamura T."/>
        </authorList>
    </citation>
    <scope>NUCLEOTIDE SEQUENCE</scope>
    <source>
        <strain evidence="3">NBRC 105297</strain>
    </source>
</reference>